<gene>
    <name evidence="13" type="ORF">JJB74_20035</name>
</gene>
<proteinExistence type="predicted"/>
<evidence type="ECO:0000256" key="5">
    <source>
        <dbReference type="ARBA" id="ARBA00022679"/>
    </source>
</evidence>
<dbReference type="GO" id="GO:0000155">
    <property type="term" value="F:phosphorelay sensor kinase activity"/>
    <property type="evidence" value="ECO:0007669"/>
    <property type="project" value="InterPro"/>
</dbReference>
<dbReference type="Pfam" id="PF02518">
    <property type="entry name" value="HATPase_c"/>
    <property type="match status" value="1"/>
</dbReference>
<sequence length="938" mass="102350">MRLDRFLSGSLARRFALVSAALAGAALLLTLLASWWLVTQQHQAGLRELRVKEAGFHASAVGSSLRSLAARMSEVAGSAILANGLVDSAGRETYLQPYLDGAREVDGIHVELMVSDFESAPIASSAGANFSRRQLEWMRRLMERDEEGAAVFDGPSGPQLVGLKLLRYSRTKSAEGALLYKTPLAEIEPDRTFHIAAAQRPQPPDDRTWPIPVPADYQDLHLQLVRDVIPPTDYGALLPHYALILVIAAALAAAVLLLGARLALLLTSDLRHLELFASNVVREGFGLRRAAIQGSGEVAGLAVAINHMLDRLNQQHALLQAESEKFHQLANTIPQLAWSAHADGTADWFNERWYAYTGTRRADMVNDGWSKLVAPEERDAVLTQWREGVAAGAPITMTFSLRGADGIYRRFFTQVAPLKSASGRIVQWFGTNTDVTPLELAEQAARESGRRLREALLAANMAAWNWDLESGRAEFSDNAPSVFGDAYVAGNNWDFLSAEDRTRLVGMATEAAACQDSFRCEVELPGEDGQPRWFEIRGRSAGRASMPRGMSGVALDVSERRRAENALLQADQRKDEFLAMLAHELRNPLAPISSAVKIMELLIPDPAPPVQKAREVIDRQTRHLSRLVDDLLDVSRISTGKIVLRGEQVDAATMVSRAIEMNRPLLDARGHQLITHGLDRHETLHGDPTRLTQIIGNLINNAAKYTEAGGIITVALEREREWVLIRVADNGIGISPQVLPHVFNLFLQAERSLDRSLGGLGIGLSVVQRLTELHGGQVEAKSAGERQGSEFIVRLPAVDGHGDVAGSAPKSAAASRSARRILVVDDNRDAVDSLAMMLKLSGNDVEVAYEGESALRIAQSFRPDAVVLDIGLPGMDGYEVARRLRRLPETAGALVVAVTGYGQKEDRERAHAAGFDHHLVKPIEADMLLSLLSLSRTA</sequence>
<dbReference type="CDD" id="cd00075">
    <property type="entry name" value="HATPase"/>
    <property type="match status" value="1"/>
</dbReference>
<dbReference type="EC" id="2.7.13.3" evidence="3"/>
<dbReference type="PROSITE" id="PS50885">
    <property type="entry name" value="HAMP"/>
    <property type="match status" value="1"/>
</dbReference>
<evidence type="ECO:0000259" key="12">
    <source>
        <dbReference type="PROSITE" id="PS50885"/>
    </source>
</evidence>
<dbReference type="SUPFAM" id="SSF55785">
    <property type="entry name" value="PYP-like sensor domain (PAS domain)"/>
    <property type="match status" value="2"/>
</dbReference>
<feature type="transmembrane region" description="Helical" evidence="8">
    <location>
        <begin position="241"/>
        <end position="264"/>
    </location>
</feature>
<feature type="domain" description="Response regulatory" evidence="10">
    <location>
        <begin position="820"/>
        <end position="936"/>
    </location>
</feature>
<evidence type="ECO:0000256" key="3">
    <source>
        <dbReference type="ARBA" id="ARBA00012438"/>
    </source>
</evidence>
<dbReference type="InterPro" id="IPR004358">
    <property type="entry name" value="Sig_transdc_His_kin-like_C"/>
</dbReference>
<organism evidence="13 14">
    <name type="scientific">Noviherbaspirillum pedocola</name>
    <dbReference type="NCBI Taxonomy" id="2801341"/>
    <lineage>
        <taxon>Bacteria</taxon>
        <taxon>Pseudomonadati</taxon>
        <taxon>Pseudomonadota</taxon>
        <taxon>Betaproteobacteria</taxon>
        <taxon>Burkholderiales</taxon>
        <taxon>Oxalobacteraceae</taxon>
        <taxon>Noviherbaspirillum</taxon>
    </lineage>
</organism>
<dbReference type="AlphaFoldDB" id="A0A934W729"/>
<feature type="domain" description="HAMP" evidence="12">
    <location>
        <begin position="288"/>
        <end position="317"/>
    </location>
</feature>
<reference evidence="13" key="1">
    <citation type="submission" date="2021-01" db="EMBL/GenBank/DDBJ databases">
        <title>Genome sequence of strain Noviherbaspirillum sp. DKR-6.</title>
        <authorList>
            <person name="Chaudhary D.K."/>
        </authorList>
    </citation>
    <scope>NUCLEOTIDE SEQUENCE</scope>
    <source>
        <strain evidence="13">DKR-6</strain>
    </source>
</reference>
<keyword evidence="8" id="KW-0472">Membrane</keyword>
<name>A0A934W729_9BURK</name>
<dbReference type="RefSeq" id="WP_200594814.1">
    <property type="nucleotide sequence ID" value="NZ_JAEPBG010000009.1"/>
</dbReference>
<dbReference type="Pfam" id="PF08447">
    <property type="entry name" value="PAS_3"/>
    <property type="match status" value="1"/>
</dbReference>
<keyword evidence="6" id="KW-0418">Kinase</keyword>
<feature type="domain" description="Histidine kinase" evidence="9">
    <location>
        <begin position="580"/>
        <end position="799"/>
    </location>
</feature>
<dbReference type="InterPro" id="IPR036890">
    <property type="entry name" value="HATPase_C_sf"/>
</dbReference>
<dbReference type="PRINTS" id="PR00344">
    <property type="entry name" value="BCTRLSENSOR"/>
</dbReference>
<evidence type="ECO:0000256" key="7">
    <source>
        <dbReference type="PROSITE-ProRule" id="PRU00169"/>
    </source>
</evidence>
<dbReference type="InterPro" id="IPR011006">
    <property type="entry name" value="CheY-like_superfamily"/>
</dbReference>
<dbReference type="Pfam" id="PF00072">
    <property type="entry name" value="Response_reg"/>
    <property type="match status" value="1"/>
</dbReference>
<dbReference type="CDD" id="cd00082">
    <property type="entry name" value="HisKA"/>
    <property type="match status" value="1"/>
</dbReference>
<dbReference type="InterPro" id="IPR035965">
    <property type="entry name" value="PAS-like_dom_sf"/>
</dbReference>
<dbReference type="EMBL" id="JAEPBG010000009">
    <property type="protein sequence ID" value="MBK4736917.1"/>
    <property type="molecule type" value="Genomic_DNA"/>
</dbReference>
<dbReference type="Gene3D" id="3.30.565.10">
    <property type="entry name" value="Histidine kinase-like ATPase, C-terminal domain"/>
    <property type="match status" value="1"/>
</dbReference>
<comment type="caution">
    <text evidence="13">The sequence shown here is derived from an EMBL/GenBank/DDBJ whole genome shotgun (WGS) entry which is preliminary data.</text>
</comment>
<evidence type="ECO:0000259" key="9">
    <source>
        <dbReference type="PROSITE" id="PS50109"/>
    </source>
</evidence>
<dbReference type="NCBIfam" id="TIGR00229">
    <property type="entry name" value="sensory_box"/>
    <property type="match status" value="1"/>
</dbReference>
<dbReference type="SMART" id="SM00388">
    <property type="entry name" value="HisKA"/>
    <property type="match status" value="1"/>
</dbReference>
<dbReference type="PANTHER" id="PTHR43547">
    <property type="entry name" value="TWO-COMPONENT HISTIDINE KINASE"/>
    <property type="match status" value="1"/>
</dbReference>
<dbReference type="SUPFAM" id="SSF55874">
    <property type="entry name" value="ATPase domain of HSP90 chaperone/DNA topoisomerase II/histidine kinase"/>
    <property type="match status" value="1"/>
</dbReference>
<keyword evidence="4 7" id="KW-0597">Phosphoprotein</keyword>
<evidence type="ECO:0000256" key="8">
    <source>
        <dbReference type="SAM" id="Phobius"/>
    </source>
</evidence>
<evidence type="ECO:0000313" key="13">
    <source>
        <dbReference type="EMBL" id="MBK4736917.1"/>
    </source>
</evidence>
<evidence type="ECO:0000256" key="6">
    <source>
        <dbReference type="ARBA" id="ARBA00022777"/>
    </source>
</evidence>
<dbReference type="SUPFAM" id="SSF47384">
    <property type="entry name" value="Homodimeric domain of signal transducing histidine kinase"/>
    <property type="match status" value="1"/>
</dbReference>
<dbReference type="PROSITE" id="PS50110">
    <property type="entry name" value="RESPONSE_REGULATORY"/>
    <property type="match status" value="1"/>
</dbReference>
<dbReference type="CDD" id="cd00130">
    <property type="entry name" value="PAS"/>
    <property type="match status" value="2"/>
</dbReference>
<dbReference type="GO" id="GO:0005886">
    <property type="term" value="C:plasma membrane"/>
    <property type="evidence" value="ECO:0007669"/>
    <property type="project" value="UniProtKB-SubCell"/>
</dbReference>
<evidence type="ECO:0000256" key="4">
    <source>
        <dbReference type="ARBA" id="ARBA00022553"/>
    </source>
</evidence>
<dbReference type="SMART" id="SM00387">
    <property type="entry name" value="HATPase_c"/>
    <property type="match status" value="1"/>
</dbReference>
<protein>
    <recommendedName>
        <fullName evidence="3">histidine kinase</fullName>
        <ecNumber evidence="3">2.7.13.3</ecNumber>
    </recommendedName>
</protein>
<comment type="catalytic activity">
    <reaction evidence="1">
        <text>ATP + protein L-histidine = ADP + protein N-phospho-L-histidine.</text>
        <dbReference type="EC" id="2.7.13.3"/>
    </reaction>
</comment>
<dbReference type="Gene3D" id="3.30.450.20">
    <property type="entry name" value="PAS domain"/>
    <property type="match status" value="2"/>
</dbReference>
<dbReference type="InterPro" id="IPR000700">
    <property type="entry name" value="PAS-assoc_C"/>
</dbReference>
<evidence type="ECO:0000256" key="1">
    <source>
        <dbReference type="ARBA" id="ARBA00000085"/>
    </source>
</evidence>
<dbReference type="SMART" id="SM00086">
    <property type="entry name" value="PAC"/>
    <property type="match status" value="2"/>
</dbReference>
<keyword evidence="8" id="KW-0812">Transmembrane</keyword>
<comment type="subcellular location">
    <subcellularLocation>
        <location evidence="2">Cell inner membrane</location>
        <topology evidence="2">Multi-pass membrane protein</topology>
    </subcellularLocation>
</comment>
<keyword evidence="5" id="KW-0808">Transferase</keyword>
<dbReference type="Gene3D" id="3.40.50.2300">
    <property type="match status" value="1"/>
</dbReference>
<accession>A0A934W729</accession>
<dbReference type="CDD" id="cd17580">
    <property type="entry name" value="REC_2_DhkD-like"/>
    <property type="match status" value="1"/>
</dbReference>
<keyword evidence="8" id="KW-1133">Transmembrane helix</keyword>
<dbReference type="InterPro" id="IPR001610">
    <property type="entry name" value="PAC"/>
</dbReference>
<feature type="domain" description="PAC" evidence="11">
    <location>
        <begin position="395"/>
        <end position="447"/>
    </location>
</feature>
<dbReference type="InterPro" id="IPR003660">
    <property type="entry name" value="HAMP_dom"/>
</dbReference>
<evidence type="ECO:0000259" key="11">
    <source>
        <dbReference type="PROSITE" id="PS50113"/>
    </source>
</evidence>
<dbReference type="PANTHER" id="PTHR43547:SF2">
    <property type="entry name" value="HYBRID SIGNAL TRANSDUCTION HISTIDINE KINASE C"/>
    <property type="match status" value="1"/>
</dbReference>
<dbReference type="PROSITE" id="PS50109">
    <property type="entry name" value="HIS_KIN"/>
    <property type="match status" value="1"/>
</dbReference>
<feature type="domain" description="PAC" evidence="11">
    <location>
        <begin position="518"/>
        <end position="569"/>
    </location>
</feature>
<dbReference type="InterPro" id="IPR005467">
    <property type="entry name" value="His_kinase_dom"/>
</dbReference>
<dbReference type="InterPro" id="IPR013655">
    <property type="entry name" value="PAS_fold_3"/>
</dbReference>
<dbReference type="FunFam" id="3.30.565.10:FF:000006">
    <property type="entry name" value="Sensor histidine kinase WalK"/>
    <property type="match status" value="1"/>
</dbReference>
<feature type="modified residue" description="4-aspartylphosphate" evidence="7">
    <location>
        <position position="869"/>
    </location>
</feature>
<dbReference type="InterPro" id="IPR001789">
    <property type="entry name" value="Sig_transdc_resp-reg_receiver"/>
</dbReference>
<dbReference type="PROSITE" id="PS50113">
    <property type="entry name" value="PAC"/>
    <property type="match status" value="2"/>
</dbReference>
<dbReference type="Proteomes" id="UP000622890">
    <property type="component" value="Unassembled WGS sequence"/>
</dbReference>
<dbReference type="InterPro" id="IPR003594">
    <property type="entry name" value="HATPase_dom"/>
</dbReference>
<dbReference type="Gene3D" id="1.10.287.130">
    <property type="match status" value="1"/>
</dbReference>
<dbReference type="FunFam" id="3.30.450.20:FF:000099">
    <property type="entry name" value="Sensory box sensor histidine kinase"/>
    <property type="match status" value="1"/>
</dbReference>
<dbReference type="Pfam" id="PF00512">
    <property type="entry name" value="HisKA"/>
    <property type="match status" value="1"/>
</dbReference>
<evidence type="ECO:0000313" key="14">
    <source>
        <dbReference type="Proteomes" id="UP000622890"/>
    </source>
</evidence>
<dbReference type="InterPro" id="IPR003661">
    <property type="entry name" value="HisK_dim/P_dom"/>
</dbReference>
<evidence type="ECO:0000256" key="2">
    <source>
        <dbReference type="ARBA" id="ARBA00004429"/>
    </source>
</evidence>
<dbReference type="SUPFAM" id="SSF52172">
    <property type="entry name" value="CheY-like"/>
    <property type="match status" value="1"/>
</dbReference>
<dbReference type="SMART" id="SM00448">
    <property type="entry name" value="REC"/>
    <property type="match status" value="1"/>
</dbReference>
<dbReference type="InterPro" id="IPR036097">
    <property type="entry name" value="HisK_dim/P_sf"/>
</dbReference>
<dbReference type="InterPro" id="IPR000014">
    <property type="entry name" value="PAS"/>
</dbReference>
<keyword evidence="14" id="KW-1185">Reference proteome</keyword>
<evidence type="ECO:0000259" key="10">
    <source>
        <dbReference type="PROSITE" id="PS50110"/>
    </source>
</evidence>